<feature type="domain" description="AB hydrolase-1" evidence="1">
    <location>
        <begin position="26"/>
        <end position="270"/>
    </location>
</feature>
<evidence type="ECO:0000313" key="2">
    <source>
        <dbReference type="EMBL" id="NGN44932.1"/>
    </source>
</evidence>
<dbReference type="InterPro" id="IPR029058">
    <property type="entry name" value="AB_hydrolase_fold"/>
</dbReference>
<dbReference type="RefSeq" id="WP_165121346.1">
    <property type="nucleotide sequence ID" value="NZ_JAAKZG010000022.1"/>
</dbReference>
<dbReference type="PRINTS" id="PR00111">
    <property type="entry name" value="ABHYDROLASE"/>
</dbReference>
<proteinExistence type="predicted"/>
<dbReference type="Proteomes" id="UP000481252">
    <property type="component" value="Unassembled WGS sequence"/>
</dbReference>
<dbReference type="GO" id="GO:0016787">
    <property type="term" value="F:hydrolase activity"/>
    <property type="evidence" value="ECO:0007669"/>
    <property type="project" value="UniProtKB-KW"/>
</dbReference>
<organism evidence="2 3">
    <name type="scientific">Mesorhizobium zhangyense</name>
    <dbReference type="NCBI Taxonomy" id="1776730"/>
    <lineage>
        <taxon>Bacteria</taxon>
        <taxon>Pseudomonadati</taxon>
        <taxon>Pseudomonadota</taxon>
        <taxon>Alphaproteobacteria</taxon>
        <taxon>Hyphomicrobiales</taxon>
        <taxon>Phyllobacteriaceae</taxon>
        <taxon>Mesorhizobium</taxon>
    </lineage>
</organism>
<accession>A0A7C9VH63</accession>
<dbReference type="GO" id="GO:0016020">
    <property type="term" value="C:membrane"/>
    <property type="evidence" value="ECO:0007669"/>
    <property type="project" value="TreeGrafter"/>
</dbReference>
<keyword evidence="3" id="KW-1185">Reference proteome</keyword>
<dbReference type="PANTHER" id="PTHR43798">
    <property type="entry name" value="MONOACYLGLYCEROL LIPASE"/>
    <property type="match status" value="1"/>
</dbReference>
<reference evidence="2 3" key="1">
    <citation type="submission" date="2020-02" db="EMBL/GenBank/DDBJ databases">
        <title>Genome sequence of the type strain CGMCC 1.15528 of Mesorhizobium zhangyense.</title>
        <authorList>
            <person name="Gao J."/>
            <person name="Sun J."/>
        </authorList>
    </citation>
    <scope>NUCLEOTIDE SEQUENCE [LARGE SCALE GENOMIC DNA]</scope>
    <source>
        <strain evidence="2 3">CGMCC 1.15528</strain>
    </source>
</reference>
<protein>
    <submittedName>
        <fullName evidence="2">Alpha/beta hydrolase</fullName>
    </submittedName>
</protein>
<dbReference type="InterPro" id="IPR050266">
    <property type="entry name" value="AB_hydrolase_sf"/>
</dbReference>
<gene>
    <name evidence="2" type="ORF">G6N74_28135</name>
</gene>
<keyword evidence="2" id="KW-0378">Hydrolase</keyword>
<dbReference type="Gene3D" id="3.40.50.1820">
    <property type="entry name" value="alpha/beta hydrolase"/>
    <property type="match status" value="1"/>
</dbReference>
<dbReference type="Pfam" id="PF00561">
    <property type="entry name" value="Abhydrolase_1"/>
    <property type="match status" value="1"/>
</dbReference>
<dbReference type="InterPro" id="IPR000073">
    <property type="entry name" value="AB_hydrolase_1"/>
</dbReference>
<evidence type="ECO:0000313" key="3">
    <source>
        <dbReference type="Proteomes" id="UP000481252"/>
    </source>
</evidence>
<dbReference type="SUPFAM" id="SSF53474">
    <property type="entry name" value="alpha/beta-Hydrolases"/>
    <property type="match status" value="1"/>
</dbReference>
<name>A0A7C9VH63_9HYPH</name>
<dbReference type="PRINTS" id="PR00412">
    <property type="entry name" value="EPOXHYDRLASE"/>
</dbReference>
<sequence>MFDGFNLEMIELPEATFRIRRGGNGPPVLLLHGHPRTHATWHRVAPHLAEFYTVICPDLPGFGQSSIPADTPDHAGSSKRAKARHCVALMRHLGFERFAVAGHDRGSYTAFRMAMDYPDVITHLAILDGVPILEALERCDARFAKEWWHWFFFAQKEKPERAILTDPDGWYGGSPEHMGAEAFEDYRAAIHDPRVVHGMLEDYRAGLGIDREHDQSDRAAGRRIACPTMVLWSLQDDLEQLYGNVLDVWIPWTTRLSGRGIDCGHHMAEEAPEALTAELRGFFRSA</sequence>
<dbReference type="InterPro" id="IPR000639">
    <property type="entry name" value="Epox_hydrolase-like"/>
</dbReference>
<dbReference type="PANTHER" id="PTHR43798:SF33">
    <property type="entry name" value="HYDROLASE, PUTATIVE (AFU_ORTHOLOGUE AFUA_2G14860)-RELATED"/>
    <property type="match status" value="1"/>
</dbReference>
<comment type="caution">
    <text evidence="2">The sequence shown here is derived from an EMBL/GenBank/DDBJ whole genome shotgun (WGS) entry which is preliminary data.</text>
</comment>
<dbReference type="EMBL" id="JAAKZG010000022">
    <property type="protein sequence ID" value="NGN44932.1"/>
    <property type="molecule type" value="Genomic_DNA"/>
</dbReference>
<dbReference type="AlphaFoldDB" id="A0A7C9VH63"/>
<evidence type="ECO:0000259" key="1">
    <source>
        <dbReference type="Pfam" id="PF00561"/>
    </source>
</evidence>